<feature type="transmembrane region" description="Helical" evidence="1">
    <location>
        <begin position="74"/>
        <end position="94"/>
    </location>
</feature>
<keyword evidence="1" id="KW-0472">Membrane</keyword>
<feature type="signal peptide" evidence="2">
    <location>
        <begin position="1"/>
        <end position="21"/>
    </location>
</feature>
<keyword evidence="4" id="KW-1185">Reference proteome</keyword>
<comment type="caution">
    <text evidence="3">The sequence shown here is derived from an EMBL/GenBank/DDBJ whole genome shotgun (WGS) entry which is preliminary data.</text>
</comment>
<organism evidence="3 4">
    <name type="scientific">Larinioides sclopetarius</name>
    <dbReference type="NCBI Taxonomy" id="280406"/>
    <lineage>
        <taxon>Eukaryota</taxon>
        <taxon>Metazoa</taxon>
        <taxon>Ecdysozoa</taxon>
        <taxon>Arthropoda</taxon>
        <taxon>Chelicerata</taxon>
        <taxon>Arachnida</taxon>
        <taxon>Araneae</taxon>
        <taxon>Araneomorphae</taxon>
        <taxon>Entelegynae</taxon>
        <taxon>Araneoidea</taxon>
        <taxon>Araneidae</taxon>
        <taxon>Larinioides</taxon>
    </lineage>
</organism>
<dbReference type="EMBL" id="CAXIEN010000078">
    <property type="protein sequence ID" value="CAL1274618.1"/>
    <property type="molecule type" value="Genomic_DNA"/>
</dbReference>
<keyword evidence="2" id="KW-0732">Signal</keyword>
<keyword evidence="1" id="KW-1133">Transmembrane helix</keyword>
<accession>A0AAV1ZRX9</accession>
<keyword evidence="1" id="KW-0812">Transmembrane</keyword>
<sequence length="103" mass="11444">MHPKFIIAVLSLFVVLKPTKAKYISMSPETLDVSTKINQLSVEVTSEVLHPESVSSNKTAIENYHTVDLQKYRVGYIVGLFGPLCLLCALAMILRSMKGLLCF</sequence>
<proteinExistence type="predicted"/>
<reference evidence="3 4" key="1">
    <citation type="submission" date="2024-04" db="EMBL/GenBank/DDBJ databases">
        <authorList>
            <person name="Rising A."/>
            <person name="Reimegard J."/>
            <person name="Sonavane S."/>
            <person name="Akerstrom W."/>
            <person name="Nylinder S."/>
            <person name="Hedman E."/>
            <person name="Kallberg Y."/>
        </authorList>
    </citation>
    <scope>NUCLEOTIDE SEQUENCE [LARGE SCALE GENOMIC DNA]</scope>
</reference>
<evidence type="ECO:0000256" key="2">
    <source>
        <dbReference type="SAM" id="SignalP"/>
    </source>
</evidence>
<feature type="chain" id="PRO_5043942934" evidence="2">
    <location>
        <begin position="22"/>
        <end position="103"/>
    </location>
</feature>
<protein>
    <submittedName>
        <fullName evidence="3">Uncharacterized protein</fullName>
    </submittedName>
</protein>
<dbReference type="Proteomes" id="UP001497382">
    <property type="component" value="Unassembled WGS sequence"/>
</dbReference>
<gene>
    <name evidence="3" type="ORF">LARSCL_LOCUS7561</name>
</gene>
<evidence type="ECO:0000313" key="3">
    <source>
        <dbReference type="EMBL" id="CAL1274618.1"/>
    </source>
</evidence>
<evidence type="ECO:0000256" key="1">
    <source>
        <dbReference type="SAM" id="Phobius"/>
    </source>
</evidence>
<name>A0AAV1ZRX9_9ARAC</name>
<dbReference type="AlphaFoldDB" id="A0AAV1ZRX9"/>
<evidence type="ECO:0000313" key="4">
    <source>
        <dbReference type="Proteomes" id="UP001497382"/>
    </source>
</evidence>